<dbReference type="VEuPathDB" id="TriTrypDB:LpyrH10_02_7850"/>
<proteinExistence type="predicted"/>
<evidence type="ECO:0000313" key="4">
    <source>
        <dbReference type="Proteomes" id="UP000037923"/>
    </source>
</evidence>
<feature type="region of interest" description="Disordered" evidence="1">
    <location>
        <begin position="81"/>
        <end position="114"/>
    </location>
</feature>
<feature type="transmembrane region" description="Helical" evidence="2">
    <location>
        <begin position="206"/>
        <end position="230"/>
    </location>
</feature>
<dbReference type="OMA" id="VSHRWEC"/>
<evidence type="ECO:0000256" key="2">
    <source>
        <dbReference type="SAM" id="Phobius"/>
    </source>
</evidence>
<feature type="region of interest" description="Disordered" evidence="1">
    <location>
        <begin position="1"/>
        <end position="39"/>
    </location>
</feature>
<dbReference type="OrthoDB" id="270019at2759"/>
<comment type="caution">
    <text evidence="3">The sequence shown here is derived from an EMBL/GenBank/DDBJ whole genome shotgun (WGS) entry which is preliminary data.</text>
</comment>
<feature type="transmembrane region" description="Helical" evidence="2">
    <location>
        <begin position="121"/>
        <end position="141"/>
    </location>
</feature>
<feature type="transmembrane region" description="Helical" evidence="2">
    <location>
        <begin position="310"/>
        <end position="331"/>
    </location>
</feature>
<sequence>METEKTESRASPAAELGGSDAAAAAAASPRPTYTACPKWSHDEDNTVTVVQSTHDYTQRVFRTKPSSARWVRGLAEGEDEVPAGTGFRRRTNMHRWEELDDTPDGALQDGSSRTPTKQRPWLFHINVIGVLYLFLLAFRMVKGLHKSYRLDFPSTERQLMTFGRRYGENGISFVMRVAVPLCLPHCVGAAYAMGLSYRLGGAAHNFVCLWGVGLAIISLFAAFTQCSVLFSCCNISGVSHRWECDLPFVFHQVCSVFRFVTPLLALWCVAPVVDNVRGSGWRWKCVLALPCLVASTCVGVSVYAGEPSETLLDVAHGTVLLVWPFFIKACWKQPRFYRVLPPAEKPHED</sequence>
<gene>
    <name evidence="3" type="ORF">ABB37_01811</name>
</gene>
<keyword evidence="2" id="KW-0812">Transmembrane</keyword>
<evidence type="ECO:0000313" key="3">
    <source>
        <dbReference type="EMBL" id="KPA85540.1"/>
    </source>
</evidence>
<dbReference type="RefSeq" id="XP_015663979.1">
    <property type="nucleotide sequence ID" value="XM_015798459.1"/>
</dbReference>
<accession>A0A0M9G9C9</accession>
<feature type="transmembrane region" description="Helical" evidence="2">
    <location>
        <begin position="173"/>
        <end position="194"/>
    </location>
</feature>
<name>A0A0M9G9C9_LEPPY</name>
<protein>
    <submittedName>
        <fullName evidence="3">Uncharacterized protein</fullName>
    </submittedName>
</protein>
<keyword evidence="2" id="KW-0472">Membrane</keyword>
<dbReference type="EMBL" id="LGTL01000002">
    <property type="protein sequence ID" value="KPA85540.1"/>
    <property type="molecule type" value="Genomic_DNA"/>
</dbReference>
<organism evidence="3 4">
    <name type="scientific">Leptomonas pyrrhocoris</name>
    <name type="common">Firebug parasite</name>
    <dbReference type="NCBI Taxonomy" id="157538"/>
    <lineage>
        <taxon>Eukaryota</taxon>
        <taxon>Discoba</taxon>
        <taxon>Euglenozoa</taxon>
        <taxon>Kinetoplastea</taxon>
        <taxon>Metakinetoplastina</taxon>
        <taxon>Trypanosomatida</taxon>
        <taxon>Trypanosomatidae</taxon>
        <taxon>Leishmaniinae</taxon>
        <taxon>Leptomonas</taxon>
    </lineage>
</organism>
<reference evidence="3 4" key="1">
    <citation type="submission" date="2015-07" db="EMBL/GenBank/DDBJ databases">
        <title>High-quality genome of monoxenous trypanosomatid Leptomonas pyrrhocoris.</title>
        <authorList>
            <person name="Flegontov P."/>
            <person name="Butenko A."/>
            <person name="Firsov S."/>
            <person name="Vlcek C."/>
            <person name="Logacheva M.D."/>
            <person name="Field M."/>
            <person name="Filatov D."/>
            <person name="Flegontova O."/>
            <person name="Gerasimov E."/>
            <person name="Jackson A.P."/>
            <person name="Kelly S."/>
            <person name="Opperdoes F."/>
            <person name="O'Reilly A."/>
            <person name="Votypka J."/>
            <person name="Yurchenko V."/>
            <person name="Lukes J."/>
        </authorList>
    </citation>
    <scope>NUCLEOTIDE SEQUENCE [LARGE SCALE GENOMIC DNA]</scope>
    <source>
        <strain evidence="3">H10</strain>
    </source>
</reference>
<dbReference type="Proteomes" id="UP000037923">
    <property type="component" value="Unassembled WGS sequence"/>
</dbReference>
<dbReference type="AlphaFoldDB" id="A0A0M9G9C9"/>
<evidence type="ECO:0000256" key="1">
    <source>
        <dbReference type="SAM" id="MobiDB-lite"/>
    </source>
</evidence>
<keyword evidence="2" id="KW-1133">Transmembrane helix</keyword>
<keyword evidence="4" id="KW-1185">Reference proteome</keyword>
<feature type="transmembrane region" description="Helical" evidence="2">
    <location>
        <begin position="285"/>
        <end position="304"/>
    </location>
</feature>
<feature type="transmembrane region" description="Helical" evidence="2">
    <location>
        <begin position="250"/>
        <end position="273"/>
    </location>
</feature>
<dbReference type="GeneID" id="26902106"/>